<feature type="chain" id="PRO_5038723825" description="Lipoprotein" evidence="1">
    <location>
        <begin position="24"/>
        <end position="211"/>
    </location>
</feature>
<evidence type="ECO:0000256" key="1">
    <source>
        <dbReference type="SAM" id="SignalP"/>
    </source>
</evidence>
<name>A0A9D5PBH9_XYLRU</name>
<proteinExistence type="predicted"/>
<protein>
    <recommendedName>
        <fullName evidence="4">Lipoprotein</fullName>
    </recommendedName>
</protein>
<gene>
    <name evidence="2" type="ORF">E7101_14940</name>
</gene>
<accession>A0A9D5PBH9</accession>
<evidence type="ECO:0000313" key="2">
    <source>
        <dbReference type="EMBL" id="MBE6272216.1"/>
    </source>
</evidence>
<reference evidence="2" key="1">
    <citation type="submission" date="2019-04" db="EMBL/GenBank/DDBJ databases">
        <title>Evolution of Biomass-Degrading Anaerobic Consortia Revealed by Metagenomics.</title>
        <authorList>
            <person name="Peng X."/>
        </authorList>
    </citation>
    <scope>NUCLEOTIDE SEQUENCE</scope>
    <source>
        <strain evidence="2">SIG140</strain>
    </source>
</reference>
<comment type="caution">
    <text evidence="2">The sequence shown here is derived from an EMBL/GenBank/DDBJ whole genome shotgun (WGS) entry which is preliminary data.</text>
</comment>
<sequence>MKKNLLTMLAAIFICGFAVTAMSACSSDNDNKTETPQEQTVKMFYVVEVSDDVLKVADVEVNYVDQTGAKQKEVMTSKEWKKTLDTKTLPLTEGLWARITPKSAVASGNYQLKVTTAAGYQAKLTNGKTVYDGYGSDPDAAPTAAQTAAEVAVWCAKSGTVAFTVSKEGYAKQTSVDFGGNDDGKPDNGFGTWLCQKFMDIFGYDPEKYCK</sequence>
<evidence type="ECO:0000313" key="3">
    <source>
        <dbReference type="Proteomes" id="UP000806522"/>
    </source>
</evidence>
<dbReference type="EMBL" id="SUYC01000029">
    <property type="protein sequence ID" value="MBE6272216.1"/>
    <property type="molecule type" value="Genomic_DNA"/>
</dbReference>
<evidence type="ECO:0008006" key="4">
    <source>
        <dbReference type="Google" id="ProtNLM"/>
    </source>
</evidence>
<organism evidence="2 3">
    <name type="scientific">Xylanibacter ruminicola</name>
    <name type="common">Prevotella ruminicola</name>
    <dbReference type="NCBI Taxonomy" id="839"/>
    <lineage>
        <taxon>Bacteria</taxon>
        <taxon>Pseudomonadati</taxon>
        <taxon>Bacteroidota</taxon>
        <taxon>Bacteroidia</taxon>
        <taxon>Bacteroidales</taxon>
        <taxon>Prevotellaceae</taxon>
        <taxon>Xylanibacter</taxon>
    </lineage>
</organism>
<feature type="signal peptide" evidence="1">
    <location>
        <begin position="1"/>
        <end position="23"/>
    </location>
</feature>
<keyword evidence="1" id="KW-0732">Signal</keyword>
<dbReference type="Proteomes" id="UP000806522">
    <property type="component" value="Unassembled WGS sequence"/>
</dbReference>
<dbReference type="AlphaFoldDB" id="A0A9D5PBH9"/>
<dbReference type="PROSITE" id="PS51257">
    <property type="entry name" value="PROKAR_LIPOPROTEIN"/>
    <property type="match status" value="1"/>
</dbReference>